<organism evidence="1 2">
    <name type="scientific">Brachionus plicatilis</name>
    <name type="common">Marine rotifer</name>
    <name type="synonym">Brachionus muelleri</name>
    <dbReference type="NCBI Taxonomy" id="10195"/>
    <lineage>
        <taxon>Eukaryota</taxon>
        <taxon>Metazoa</taxon>
        <taxon>Spiralia</taxon>
        <taxon>Gnathifera</taxon>
        <taxon>Rotifera</taxon>
        <taxon>Eurotatoria</taxon>
        <taxon>Monogononta</taxon>
        <taxon>Pseudotrocha</taxon>
        <taxon>Ploima</taxon>
        <taxon>Brachionidae</taxon>
        <taxon>Brachionus</taxon>
    </lineage>
</organism>
<protein>
    <submittedName>
        <fullName evidence="1">Uncharacterized protein</fullName>
    </submittedName>
</protein>
<proteinExistence type="predicted"/>
<gene>
    <name evidence="1" type="ORF">BpHYR1_007648</name>
</gene>
<sequence length="59" mass="7132">MQRLSFEQIKIKTNKNHKNQNKFCKFRKKDKKCNICNINVFKSRLDCWLGSEENKKKLG</sequence>
<dbReference type="AlphaFoldDB" id="A0A3M7RY10"/>
<name>A0A3M7RY10_BRAPC</name>
<accession>A0A3M7RY10</accession>
<dbReference type="Proteomes" id="UP000276133">
    <property type="component" value="Unassembled WGS sequence"/>
</dbReference>
<comment type="caution">
    <text evidence="1">The sequence shown here is derived from an EMBL/GenBank/DDBJ whole genome shotgun (WGS) entry which is preliminary data.</text>
</comment>
<reference evidence="1 2" key="1">
    <citation type="journal article" date="2018" name="Sci. Rep.">
        <title>Genomic signatures of local adaptation to the degree of environmental predictability in rotifers.</title>
        <authorList>
            <person name="Franch-Gras L."/>
            <person name="Hahn C."/>
            <person name="Garcia-Roger E.M."/>
            <person name="Carmona M.J."/>
            <person name="Serra M."/>
            <person name="Gomez A."/>
        </authorList>
    </citation>
    <scope>NUCLEOTIDE SEQUENCE [LARGE SCALE GENOMIC DNA]</scope>
    <source>
        <strain evidence="1">HYR1</strain>
    </source>
</reference>
<evidence type="ECO:0000313" key="1">
    <source>
        <dbReference type="EMBL" id="RNA28207.1"/>
    </source>
</evidence>
<keyword evidence="2" id="KW-1185">Reference proteome</keyword>
<dbReference type="EMBL" id="REGN01002421">
    <property type="protein sequence ID" value="RNA28207.1"/>
    <property type="molecule type" value="Genomic_DNA"/>
</dbReference>
<evidence type="ECO:0000313" key="2">
    <source>
        <dbReference type="Proteomes" id="UP000276133"/>
    </source>
</evidence>